<keyword evidence="3" id="KW-1185">Reference proteome</keyword>
<sequence length="101" mass="9903">MTNCQVASSSHAVSGSSGGSAEEGSARRRVRAIAQWLQRTVGAASARGGYASTALRKTASSAGSGGVRDRRPGSSASAPRTRTAASARSPASPSVPAGGTT</sequence>
<gene>
    <name evidence="2" type="ORF">GCM10010478_62160</name>
</gene>
<evidence type="ECO:0000313" key="2">
    <source>
        <dbReference type="EMBL" id="GAA2953380.1"/>
    </source>
</evidence>
<accession>A0ABP6JX63</accession>
<feature type="region of interest" description="Disordered" evidence="1">
    <location>
        <begin position="1"/>
        <end position="27"/>
    </location>
</feature>
<feature type="compositionally biased region" description="Low complexity" evidence="1">
    <location>
        <begin position="1"/>
        <end position="23"/>
    </location>
</feature>
<dbReference type="Proteomes" id="UP001501423">
    <property type="component" value="Unassembled WGS sequence"/>
</dbReference>
<feature type="compositionally biased region" description="Low complexity" evidence="1">
    <location>
        <begin position="73"/>
        <end position="101"/>
    </location>
</feature>
<feature type="region of interest" description="Disordered" evidence="1">
    <location>
        <begin position="45"/>
        <end position="101"/>
    </location>
</feature>
<evidence type="ECO:0000256" key="1">
    <source>
        <dbReference type="SAM" id="MobiDB-lite"/>
    </source>
</evidence>
<name>A0ABP6JX63_9ACTN</name>
<proteinExistence type="predicted"/>
<dbReference type="EMBL" id="BAAAVA010000127">
    <property type="protein sequence ID" value="GAA2953380.1"/>
    <property type="molecule type" value="Genomic_DNA"/>
</dbReference>
<evidence type="ECO:0000313" key="3">
    <source>
        <dbReference type="Proteomes" id="UP001501423"/>
    </source>
</evidence>
<comment type="caution">
    <text evidence="2">The sequence shown here is derived from an EMBL/GenBank/DDBJ whole genome shotgun (WGS) entry which is preliminary data.</text>
</comment>
<organism evidence="2 3">
    <name type="scientific">Streptomyces erythrogriseus</name>
    <dbReference type="NCBI Taxonomy" id="284027"/>
    <lineage>
        <taxon>Bacteria</taxon>
        <taxon>Bacillati</taxon>
        <taxon>Actinomycetota</taxon>
        <taxon>Actinomycetes</taxon>
        <taxon>Kitasatosporales</taxon>
        <taxon>Streptomycetaceae</taxon>
        <taxon>Streptomyces</taxon>
        <taxon>Streptomyces griseoincarnatus group</taxon>
    </lineage>
</organism>
<reference evidence="3" key="1">
    <citation type="journal article" date="2019" name="Int. J. Syst. Evol. Microbiol.">
        <title>The Global Catalogue of Microorganisms (GCM) 10K type strain sequencing project: providing services to taxonomists for standard genome sequencing and annotation.</title>
        <authorList>
            <consortium name="The Broad Institute Genomics Platform"/>
            <consortium name="The Broad Institute Genome Sequencing Center for Infectious Disease"/>
            <person name="Wu L."/>
            <person name="Ma J."/>
        </authorList>
    </citation>
    <scope>NUCLEOTIDE SEQUENCE [LARGE SCALE GENOMIC DNA]</scope>
    <source>
        <strain evidence="3">JCM 9650</strain>
    </source>
</reference>
<protein>
    <submittedName>
        <fullName evidence="2">Uncharacterized protein</fullName>
    </submittedName>
</protein>